<dbReference type="InterPro" id="IPR002481">
    <property type="entry name" value="FUR"/>
</dbReference>
<dbReference type="PANTHER" id="PTHR33202:SF7">
    <property type="entry name" value="FERRIC UPTAKE REGULATION PROTEIN"/>
    <property type="match status" value="1"/>
</dbReference>
<dbReference type="EMBL" id="JAAVJF010000002">
    <property type="protein sequence ID" value="NYR15195.1"/>
    <property type="molecule type" value="Genomic_DNA"/>
</dbReference>
<dbReference type="GO" id="GO:1900376">
    <property type="term" value="P:regulation of secondary metabolite biosynthetic process"/>
    <property type="evidence" value="ECO:0007669"/>
    <property type="project" value="TreeGrafter"/>
</dbReference>
<dbReference type="SUPFAM" id="SSF46785">
    <property type="entry name" value="Winged helix' DNA-binding domain"/>
    <property type="match status" value="1"/>
</dbReference>
<comment type="caution">
    <text evidence="1">The sequence shown here is derived from an EMBL/GenBank/DDBJ whole genome shotgun (WGS) entry which is preliminary data.</text>
</comment>
<reference evidence="1 2" key="1">
    <citation type="journal article" date="2020" name="Nat. Commun.">
        <title>The structures of two archaeal type IV pili illuminate evolutionary relationships.</title>
        <authorList>
            <person name="Wang F."/>
            <person name="Baquero D.P."/>
            <person name="Su Z."/>
            <person name="Beltran L.C."/>
            <person name="Prangishvili D."/>
            <person name="Krupovic M."/>
            <person name="Egelman E.H."/>
        </authorList>
    </citation>
    <scope>NUCLEOTIDE SEQUENCE [LARGE SCALE GENOMIC DNA]</scope>
    <source>
        <strain evidence="1 2">2GA</strain>
    </source>
</reference>
<name>A0A7L4P855_9CREN</name>
<dbReference type="GO" id="GO:0003700">
    <property type="term" value="F:DNA-binding transcription factor activity"/>
    <property type="evidence" value="ECO:0007669"/>
    <property type="project" value="InterPro"/>
</dbReference>
<proteinExistence type="predicted"/>
<dbReference type="GeneID" id="5054752"/>
<dbReference type="InterPro" id="IPR036388">
    <property type="entry name" value="WH-like_DNA-bd_sf"/>
</dbReference>
<dbReference type="RefSeq" id="WP_128622276.1">
    <property type="nucleotide sequence ID" value="NZ_JAAVJF010000002.1"/>
</dbReference>
<dbReference type="InterPro" id="IPR036390">
    <property type="entry name" value="WH_DNA-bd_sf"/>
</dbReference>
<accession>A0A7L4P855</accession>
<dbReference type="PANTHER" id="PTHR33202">
    <property type="entry name" value="ZINC UPTAKE REGULATION PROTEIN"/>
    <property type="match status" value="1"/>
</dbReference>
<dbReference type="Gene3D" id="1.10.10.10">
    <property type="entry name" value="Winged helix-like DNA-binding domain superfamily/Winged helix DNA-binding domain"/>
    <property type="match status" value="1"/>
</dbReference>
<dbReference type="AlphaFoldDB" id="A0A7L4P855"/>
<dbReference type="GO" id="GO:0000976">
    <property type="term" value="F:transcription cis-regulatory region binding"/>
    <property type="evidence" value="ECO:0007669"/>
    <property type="project" value="TreeGrafter"/>
</dbReference>
<sequence>METSQMVQVLRDRGYRVTPQRMEVINIVMEKLRRREHPTFNDILNEVRQKMPTISTSTVYSILQILEESGYVVSFEHNGRTYYDSAMPHLNILCINKNKVVDMEVDEVVEALKRRGITPVAITVKAVCKDQ</sequence>
<protein>
    <submittedName>
        <fullName evidence="1">Transcriptional repressor</fullName>
    </submittedName>
</protein>
<organism evidence="1 2">
    <name type="scientific">Pyrobaculum arsenaticum</name>
    <dbReference type="NCBI Taxonomy" id="121277"/>
    <lineage>
        <taxon>Archaea</taxon>
        <taxon>Thermoproteota</taxon>
        <taxon>Thermoprotei</taxon>
        <taxon>Thermoproteales</taxon>
        <taxon>Thermoproteaceae</taxon>
        <taxon>Pyrobaculum</taxon>
    </lineage>
</organism>
<dbReference type="Pfam" id="PF01475">
    <property type="entry name" value="FUR"/>
    <property type="match status" value="1"/>
</dbReference>
<keyword evidence="2" id="KW-1185">Reference proteome</keyword>
<dbReference type="Proteomes" id="UP000554766">
    <property type="component" value="Unassembled WGS sequence"/>
</dbReference>
<gene>
    <name evidence="1" type="ORF">HC235_04355</name>
</gene>
<dbReference type="GO" id="GO:0008270">
    <property type="term" value="F:zinc ion binding"/>
    <property type="evidence" value="ECO:0007669"/>
    <property type="project" value="TreeGrafter"/>
</dbReference>
<evidence type="ECO:0000313" key="1">
    <source>
        <dbReference type="EMBL" id="NYR15195.1"/>
    </source>
</evidence>
<evidence type="ECO:0000313" key="2">
    <source>
        <dbReference type="Proteomes" id="UP000554766"/>
    </source>
</evidence>
<dbReference type="GO" id="GO:0045892">
    <property type="term" value="P:negative regulation of DNA-templated transcription"/>
    <property type="evidence" value="ECO:0007669"/>
    <property type="project" value="TreeGrafter"/>
</dbReference>